<comment type="caution">
    <text evidence="1">The sequence shown here is derived from an EMBL/GenBank/DDBJ whole genome shotgun (WGS) entry which is preliminary data.</text>
</comment>
<keyword evidence="2" id="KW-1185">Reference proteome</keyword>
<dbReference type="Proteomes" id="UP000831701">
    <property type="component" value="Chromosome 4"/>
</dbReference>
<reference evidence="1" key="1">
    <citation type="submission" date="2022-04" db="EMBL/GenBank/DDBJ databases">
        <title>Jade perch genome.</title>
        <authorList>
            <person name="Chao B."/>
        </authorList>
    </citation>
    <scope>NUCLEOTIDE SEQUENCE</scope>
    <source>
        <strain evidence="1">CB-2022</strain>
    </source>
</reference>
<dbReference type="EMBL" id="CM041534">
    <property type="protein sequence ID" value="KAI3373247.1"/>
    <property type="molecule type" value="Genomic_DNA"/>
</dbReference>
<name>A0ACB8WZJ2_9TELE</name>
<gene>
    <name evidence="1" type="ORF">L3Q82_006559</name>
</gene>
<protein>
    <submittedName>
        <fullName evidence="1">Uncharacterized protein</fullName>
    </submittedName>
</protein>
<sequence>MNYYDETTALLGYWGRFQQIVVFLLCASTIPNGTGVSSIFVADTPGHHCMVPENNLTQEWLSAIISVKWGRFQQVVFFLLCASIVPNGFGAFTLVFLTDIPNHHCVVPDVNLTAEWRKIIIPVQFNESSLKSLCHCECEEVNGKQELSRCSRYRLGVVRNLSALGYVPGGDFNLTDLEQEGCVDGWSYSRDIYQTTIVTEWGRFQQVVFFLLCASIVPNGFGAFTLVFLTDIPNHHCVVPDVNLTAEWRKIIIPVQFDLVCSEQWKQPFTSTVFFLGVLCGSFFSGQLSDRFGRKPVLFATMAVQTVFTFIQVFSSSWIMFTTLLFINGLGQMSNFVAALVLGAEILTGNVRVLYSSLGTCLGFAIGYMMLPLFAYFLRTWKSLLLALSMPGLAYLPLWWFIPESPRWLLSQGRVEEAEAIVRKAAKWNKVQAPRVIFQDYSVSDAKTSSKERHNVCDLLSSNFRTTTLILCFVFFTMIFGYYGLSFNTSQLHADPYISCFLSGAVEIPAYISSWLALRYFPRRLSVICTLLLGAVPLFLIQLVPQNTHMKYLPYIILGTLAIVAAFTTLFLPESFGRPLPETVEQMHKRESCKTMKDYDDTTAFLGQWRRFQQVVFFLLCASIFPNGFGAFSLVFVTDIPSHHCLVPEVNLTQDWRHAIIPIEDSSQTGTEILTGNVRVLFSSMGVCLGFAFGYMILPLFAYFLRTWKSLLLALSLPGLAYLPLWWFTLSTGYFGLSLNTSRLHANPYISCFLSAAVEIPAYISSWLALRYVQRRLSVICVLLLGGVSLYFIQLVPQSLSALSVALEMLGKFGITTGTALMFAYTAELYPTVLRNTATGTCTTVSRVGSCIAPFLLQLSVYFKYLPHIILGTLAVVSAFATLFLPESFRRPLPETIQQMHKRESIKCPFITRKEHSKPVELNKSAF</sequence>
<organism evidence="1 2">
    <name type="scientific">Scortum barcoo</name>
    <name type="common">barcoo grunter</name>
    <dbReference type="NCBI Taxonomy" id="214431"/>
    <lineage>
        <taxon>Eukaryota</taxon>
        <taxon>Metazoa</taxon>
        <taxon>Chordata</taxon>
        <taxon>Craniata</taxon>
        <taxon>Vertebrata</taxon>
        <taxon>Euteleostomi</taxon>
        <taxon>Actinopterygii</taxon>
        <taxon>Neopterygii</taxon>
        <taxon>Teleostei</taxon>
        <taxon>Neoteleostei</taxon>
        <taxon>Acanthomorphata</taxon>
        <taxon>Eupercaria</taxon>
        <taxon>Centrarchiformes</taxon>
        <taxon>Terapontoidei</taxon>
        <taxon>Terapontidae</taxon>
        <taxon>Scortum</taxon>
    </lineage>
</organism>
<evidence type="ECO:0000313" key="1">
    <source>
        <dbReference type="EMBL" id="KAI3373247.1"/>
    </source>
</evidence>
<proteinExistence type="predicted"/>
<evidence type="ECO:0000313" key="2">
    <source>
        <dbReference type="Proteomes" id="UP000831701"/>
    </source>
</evidence>
<accession>A0ACB8WZJ2</accession>